<dbReference type="EC" id="2.1.2.2" evidence="4"/>
<comment type="pathway">
    <text evidence="1 4">Purine metabolism; IMP biosynthesis via de novo pathway; N(2)-formyl-N(1)-(5-phospho-D-ribosyl)glycinamide from N(1)-(5-phospho-D-ribosyl)glycinamide (10-formyl THF route): step 1/1.</text>
</comment>
<evidence type="ECO:0000313" key="6">
    <source>
        <dbReference type="EMBL" id="KRM33338.1"/>
    </source>
</evidence>
<reference evidence="6 7" key="1">
    <citation type="journal article" date="2015" name="Genome Announc.">
        <title>Expanding the biotechnology potential of lactobacilli through comparative genomics of 213 strains and associated genera.</title>
        <authorList>
            <person name="Sun Z."/>
            <person name="Harris H.M."/>
            <person name="McCann A."/>
            <person name="Guo C."/>
            <person name="Argimon S."/>
            <person name="Zhang W."/>
            <person name="Yang X."/>
            <person name="Jeffery I.B."/>
            <person name="Cooney J.C."/>
            <person name="Kagawa T.F."/>
            <person name="Liu W."/>
            <person name="Song Y."/>
            <person name="Salvetti E."/>
            <person name="Wrobel A."/>
            <person name="Rasinkangas P."/>
            <person name="Parkhill J."/>
            <person name="Rea M.C."/>
            <person name="O'Sullivan O."/>
            <person name="Ritari J."/>
            <person name="Douillard F.P."/>
            <person name="Paul Ross R."/>
            <person name="Yang R."/>
            <person name="Briner A.E."/>
            <person name="Felis G.E."/>
            <person name="de Vos W.M."/>
            <person name="Barrangou R."/>
            <person name="Klaenhammer T.R."/>
            <person name="Caufield P.W."/>
            <person name="Cui Y."/>
            <person name="Zhang H."/>
            <person name="O'Toole P.W."/>
        </authorList>
    </citation>
    <scope>NUCLEOTIDE SEQUENCE [LARGE SCALE GENOMIC DNA]</scope>
    <source>
        <strain evidence="6 7">DSM 18527</strain>
    </source>
</reference>
<evidence type="ECO:0000256" key="3">
    <source>
        <dbReference type="ARBA" id="ARBA00022755"/>
    </source>
</evidence>
<keyword evidence="2 4" id="KW-0808">Transferase</keyword>
<dbReference type="PANTHER" id="PTHR43369">
    <property type="entry name" value="PHOSPHORIBOSYLGLYCINAMIDE FORMYLTRANSFERASE"/>
    <property type="match status" value="1"/>
</dbReference>
<sequence>MRKIAIFASGTGTNFVALVQAIKARQLPAQVVLLVCDHQDAPVLQRAQAFNIPSFVINFKDYANKAAAETAILAALQARDVQAILLAGYMRIIGPTLLAAYPNKIINIHPALLPKFPGAHGIEDAFQAGVKETGVTIHFIDAGVDSGPIIAQKAVPVLPTDDLDSLETRIHATEHVLYPDVLADLLKKGAL</sequence>
<comment type="caution">
    <text evidence="6">The sequence shown here is derived from an EMBL/GenBank/DDBJ whole genome shotgun (WGS) entry which is preliminary data.</text>
</comment>
<evidence type="ECO:0000256" key="2">
    <source>
        <dbReference type="ARBA" id="ARBA00022679"/>
    </source>
</evidence>
<feature type="site" description="Raises pKa of active site His" evidence="4">
    <location>
        <position position="145"/>
    </location>
</feature>
<organism evidence="6 7">
    <name type="scientific">Agrilactobacillus composti DSM 18527 = JCM 14202</name>
    <dbReference type="NCBI Taxonomy" id="1423734"/>
    <lineage>
        <taxon>Bacteria</taxon>
        <taxon>Bacillati</taxon>
        <taxon>Bacillota</taxon>
        <taxon>Bacilli</taxon>
        <taxon>Lactobacillales</taxon>
        <taxon>Lactobacillaceae</taxon>
        <taxon>Agrilactobacillus</taxon>
    </lineage>
</organism>
<evidence type="ECO:0000256" key="1">
    <source>
        <dbReference type="ARBA" id="ARBA00005054"/>
    </source>
</evidence>
<dbReference type="GO" id="GO:0006189">
    <property type="term" value="P:'de novo' IMP biosynthetic process"/>
    <property type="evidence" value="ECO:0007669"/>
    <property type="project" value="UniProtKB-UniRule"/>
</dbReference>
<evidence type="ECO:0000259" key="5">
    <source>
        <dbReference type="Pfam" id="PF00551"/>
    </source>
</evidence>
<evidence type="ECO:0000256" key="4">
    <source>
        <dbReference type="HAMAP-Rule" id="MF_01930"/>
    </source>
</evidence>
<dbReference type="InterPro" id="IPR036477">
    <property type="entry name" value="Formyl_transf_N_sf"/>
</dbReference>
<dbReference type="eggNOG" id="COG0299">
    <property type="taxonomic scope" value="Bacteria"/>
</dbReference>
<dbReference type="EMBL" id="AZGA01000054">
    <property type="protein sequence ID" value="KRM33338.1"/>
    <property type="molecule type" value="Genomic_DNA"/>
</dbReference>
<keyword evidence="7" id="KW-1185">Reference proteome</keyword>
<comment type="catalytic activity">
    <reaction evidence="4">
        <text>N(1)-(5-phospho-beta-D-ribosyl)glycinamide + (6R)-10-formyltetrahydrofolate = N(2)-formyl-N(1)-(5-phospho-beta-D-ribosyl)glycinamide + (6S)-5,6,7,8-tetrahydrofolate + H(+)</text>
        <dbReference type="Rhea" id="RHEA:15053"/>
        <dbReference type="ChEBI" id="CHEBI:15378"/>
        <dbReference type="ChEBI" id="CHEBI:57453"/>
        <dbReference type="ChEBI" id="CHEBI:143788"/>
        <dbReference type="ChEBI" id="CHEBI:147286"/>
        <dbReference type="ChEBI" id="CHEBI:195366"/>
        <dbReference type="EC" id="2.1.2.2"/>
    </reaction>
</comment>
<dbReference type="GO" id="GO:0004644">
    <property type="term" value="F:phosphoribosylglycinamide formyltransferase activity"/>
    <property type="evidence" value="ECO:0007669"/>
    <property type="project" value="UniProtKB-UniRule"/>
</dbReference>
<feature type="binding site" evidence="4">
    <location>
        <position position="65"/>
    </location>
    <ligand>
        <name>(6R)-10-formyltetrahydrofolate</name>
        <dbReference type="ChEBI" id="CHEBI:195366"/>
    </ligand>
</feature>
<feature type="binding site" evidence="4">
    <location>
        <begin position="12"/>
        <end position="14"/>
    </location>
    <ligand>
        <name>N(1)-(5-phospho-beta-D-ribosyl)glycinamide</name>
        <dbReference type="ChEBI" id="CHEBI:143788"/>
    </ligand>
</feature>
<feature type="active site" description="Proton donor" evidence="4">
    <location>
        <position position="109"/>
    </location>
</feature>
<dbReference type="PANTHER" id="PTHR43369:SF2">
    <property type="entry name" value="PHOSPHORIBOSYLGLYCINAMIDE FORMYLTRANSFERASE"/>
    <property type="match status" value="1"/>
</dbReference>
<dbReference type="NCBIfam" id="TIGR00639">
    <property type="entry name" value="PurN"/>
    <property type="match status" value="1"/>
</dbReference>
<feature type="domain" description="Formyl transferase N-terminal" evidence="5">
    <location>
        <begin position="3"/>
        <end position="182"/>
    </location>
</feature>
<comment type="similarity">
    <text evidence="4">Belongs to the GART family.</text>
</comment>
<gene>
    <name evidence="4" type="primary">purN</name>
    <name evidence="6" type="ORF">FC83_GL002906</name>
</gene>
<dbReference type="AlphaFoldDB" id="X0PFG8"/>
<feature type="binding site" evidence="4">
    <location>
        <begin position="90"/>
        <end position="93"/>
    </location>
    <ligand>
        <name>(6R)-10-formyltetrahydrofolate</name>
        <dbReference type="ChEBI" id="CHEBI:195366"/>
    </ligand>
</feature>
<keyword evidence="3 4" id="KW-0658">Purine biosynthesis</keyword>
<comment type="function">
    <text evidence="4">Catalyzes the transfer of a formyl group from 10-formyltetrahydrofolate to 5-phospho-ribosyl-glycinamide (GAR), producing 5-phospho-ribosyl-N-formylglycinamide (FGAR) and tetrahydrofolate.</text>
</comment>
<dbReference type="UniPathway" id="UPA00074">
    <property type="reaction ID" value="UER00126"/>
</dbReference>
<proteinExistence type="inferred from homology"/>
<protein>
    <recommendedName>
        <fullName evidence="4">Phosphoribosylglycinamide formyltransferase</fullName>
        <ecNumber evidence="4">2.1.2.2</ecNumber>
    </recommendedName>
    <alternativeName>
        <fullName evidence="4">5'-phosphoribosylglycinamide transformylase</fullName>
    </alternativeName>
    <alternativeName>
        <fullName evidence="4">GAR transformylase</fullName>
        <shortName evidence="4">GART</shortName>
    </alternativeName>
</protein>
<dbReference type="Pfam" id="PF00551">
    <property type="entry name" value="Formyl_trans_N"/>
    <property type="match status" value="1"/>
</dbReference>
<dbReference type="CDD" id="cd08645">
    <property type="entry name" value="FMT_core_GART"/>
    <property type="match status" value="1"/>
</dbReference>
<dbReference type="GO" id="GO:0005829">
    <property type="term" value="C:cytosol"/>
    <property type="evidence" value="ECO:0007669"/>
    <property type="project" value="TreeGrafter"/>
</dbReference>
<dbReference type="SUPFAM" id="SSF53328">
    <property type="entry name" value="Formyltransferase"/>
    <property type="match status" value="1"/>
</dbReference>
<dbReference type="PATRIC" id="fig|1423734.3.peg.2955"/>
<feature type="binding site" evidence="4">
    <location>
        <position position="107"/>
    </location>
    <ligand>
        <name>(6R)-10-formyltetrahydrofolate</name>
        <dbReference type="ChEBI" id="CHEBI:195366"/>
    </ligand>
</feature>
<dbReference type="OrthoDB" id="9806170at2"/>
<dbReference type="InterPro" id="IPR002376">
    <property type="entry name" value="Formyl_transf_N"/>
</dbReference>
<name>X0PFG8_9LACO</name>
<dbReference type="STRING" id="1423734.FC83_GL002906"/>
<dbReference type="InterPro" id="IPR004607">
    <property type="entry name" value="GART"/>
</dbReference>
<evidence type="ECO:0000313" key="7">
    <source>
        <dbReference type="Proteomes" id="UP000051236"/>
    </source>
</evidence>
<dbReference type="Proteomes" id="UP000051236">
    <property type="component" value="Unassembled WGS sequence"/>
</dbReference>
<dbReference type="HAMAP" id="MF_01930">
    <property type="entry name" value="PurN"/>
    <property type="match status" value="1"/>
</dbReference>
<dbReference type="Gene3D" id="3.40.50.170">
    <property type="entry name" value="Formyl transferase, N-terminal domain"/>
    <property type="match status" value="1"/>
</dbReference>
<accession>X0PFG8</accession>